<proteinExistence type="predicted"/>
<keyword evidence="1" id="KW-1185">Reference proteome</keyword>
<dbReference type="Proteomes" id="UP000887578">
    <property type="component" value="Unplaced"/>
</dbReference>
<reference evidence="2" key="1">
    <citation type="submission" date="2022-11" db="UniProtKB">
        <authorList>
            <consortium name="WormBaseParasite"/>
        </authorList>
    </citation>
    <scope>IDENTIFICATION</scope>
</reference>
<sequence length="397" mass="46605">MIKFAENYENEAFAKKFGKFVEEIGKKLEASKDKPDPLIAFKLVTGCSSIFFEEGLRISDLKKQNDIIELALEGFTFFLRNVEHSQTFELISIRMAINDHKILKQYLSVPIVYQNYERCWVFLQYAAVYGYRLELIEYNIFPKILQVINKQQFSTEGERIASWALSALQALLTLETSKVFGEDPPPSEENKFQLSQQQFVKTFGIFTKLVEKKMEPLRTTRNMTIEEVQKRYDEILQYPKEFFNVTDIAKKNEKTFEDLDPRQSHFFTVELFRQLYKSLAFYFADHVIENHQTFMSRESDPQIIITAKIKVWQRVLHLCEESESLYKNILAKTNIKKWVMEMLKLPNSPYFIDALELSNSILNGDYHADIRKKLAEEISSKEIQRNKVCFFGLIGGK</sequence>
<evidence type="ECO:0000313" key="1">
    <source>
        <dbReference type="Proteomes" id="UP000887578"/>
    </source>
</evidence>
<protein>
    <submittedName>
        <fullName evidence="2">Uncharacterized protein</fullName>
    </submittedName>
</protein>
<evidence type="ECO:0000313" key="2">
    <source>
        <dbReference type="WBParaSite" id="PDA_v2.g20703.t1"/>
    </source>
</evidence>
<dbReference type="AlphaFoldDB" id="A0A914PQ57"/>
<dbReference type="WBParaSite" id="PDA_v2.g20703.t1">
    <property type="protein sequence ID" value="PDA_v2.g20703.t1"/>
    <property type="gene ID" value="PDA_v2.g20703"/>
</dbReference>
<accession>A0A914PQ57</accession>
<organism evidence="1 2">
    <name type="scientific">Panagrolaimus davidi</name>
    <dbReference type="NCBI Taxonomy" id="227884"/>
    <lineage>
        <taxon>Eukaryota</taxon>
        <taxon>Metazoa</taxon>
        <taxon>Ecdysozoa</taxon>
        <taxon>Nematoda</taxon>
        <taxon>Chromadorea</taxon>
        <taxon>Rhabditida</taxon>
        <taxon>Tylenchina</taxon>
        <taxon>Panagrolaimomorpha</taxon>
        <taxon>Panagrolaimoidea</taxon>
        <taxon>Panagrolaimidae</taxon>
        <taxon>Panagrolaimus</taxon>
    </lineage>
</organism>
<name>A0A914PQ57_9BILA</name>